<proteinExistence type="predicted"/>
<name>A0A2R5EP72_9BACL</name>
<dbReference type="SUPFAM" id="SSF52540">
    <property type="entry name" value="P-loop containing nucleoside triphosphate hydrolases"/>
    <property type="match status" value="1"/>
</dbReference>
<evidence type="ECO:0000313" key="1">
    <source>
        <dbReference type="EMBL" id="GBG08490.1"/>
    </source>
</evidence>
<dbReference type="Proteomes" id="UP000245202">
    <property type="component" value="Unassembled WGS sequence"/>
</dbReference>
<dbReference type="InterPro" id="IPR027417">
    <property type="entry name" value="P-loop_NTPase"/>
</dbReference>
<dbReference type="Pfam" id="PF13671">
    <property type="entry name" value="AAA_33"/>
    <property type="match status" value="1"/>
</dbReference>
<gene>
    <name evidence="1" type="ORF">PAT3040_03075</name>
</gene>
<evidence type="ECO:0008006" key="3">
    <source>
        <dbReference type="Google" id="ProtNLM"/>
    </source>
</evidence>
<dbReference type="EMBL" id="BDQX01000171">
    <property type="protein sequence ID" value="GBG08490.1"/>
    <property type="molecule type" value="Genomic_DNA"/>
</dbReference>
<organism evidence="1 2">
    <name type="scientific">Paenibacillus agaridevorans</name>
    <dbReference type="NCBI Taxonomy" id="171404"/>
    <lineage>
        <taxon>Bacteria</taxon>
        <taxon>Bacillati</taxon>
        <taxon>Bacillota</taxon>
        <taxon>Bacilli</taxon>
        <taxon>Bacillales</taxon>
        <taxon>Paenibacillaceae</taxon>
        <taxon>Paenibacillus</taxon>
    </lineage>
</organism>
<accession>A0A2R5EP72</accession>
<dbReference type="AlphaFoldDB" id="A0A2R5EP72"/>
<sequence length="193" mass="21668">MRKLVFFLGGAGAGKTTVAKELAKRRRTALFDMDTLLRPAAEAIMTQAGLDPNDRDSEHYKSRCRDLGYRLTMDAALENVELGNDAFVIGPFTRETEDPDWLARELARIGASISDVSVKVVFVALSDAGLYRERIRTRGSELDAWKLENWEAFSKSLVPRSIRWPLPESSILYFDNSGELSADKLAHLERFIG</sequence>
<keyword evidence="2" id="KW-1185">Reference proteome</keyword>
<dbReference type="RefSeq" id="WP_108993428.1">
    <property type="nucleotide sequence ID" value="NZ_BDQX01000171.1"/>
</dbReference>
<comment type="caution">
    <text evidence="1">The sequence shown here is derived from an EMBL/GenBank/DDBJ whole genome shotgun (WGS) entry which is preliminary data.</text>
</comment>
<protein>
    <recommendedName>
        <fullName evidence="3">ATP-binding protein</fullName>
    </recommendedName>
</protein>
<reference evidence="1 2" key="1">
    <citation type="submission" date="2017-08" db="EMBL/GenBank/DDBJ databases">
        <title>Substantial Increase in Enzyme Production by Combined Drug-Resistance Mutations in Paenibacillus agaridevorans.</title>
        <authorList>
            <person name="Tanaka Y."/>
            <person name="Funane K."/>
            <person name="Hosaka T."/>
            <person name="Shiwa Y."/>
            <person name="Fujita N."/>
            <person name="Miyazaki T."/>
            <person name="Yoshikawa H."/>
            <person name="Murakami K."/>
            <person name="Kasahara K."/>
            <person name="Inaoka T."/>
            <person name="Hiraga Y."/>
            <person name="Ochi K."/>
        </authorList>
    </citation>
    <scope>NUCLEOTIDE SEQUENCE [LARGE SCALE GENOMIC DNA]</scope>
    <source>
        <strain evidence="1 2">T-3040</strain>
    </source>
</reference>
<dbReference type="Gene3D" id="3.40.50.300">
    <property type="entry name" value="P-loop containing nucleotide triphosphate hydrolases"/>
    <property type="match status" value="1"/>
</dbReference>
<evidence type="ECO:0000313" key="2">
    <source>
        <dbReference type="Proteomes" id="UP000245202"/>
    </source>
</evidence>